<keyword evidence="15" id="KW-0233">DNA recombination</keyword>
<dbReference type="Pfam" id="PF00098">
    <property type="entry name" value="zf-CCHC"/>
    <property type="match status" value="1"/>
</dbReference>
<evidence type="ECO:0000256" key="17">
    <source>
        <dbReference type="SAM" id="MobiDB-lite"/>
    </source>
</evidence>
<protein>
    <recommendedName>
        <fullName evidence="22">Retrovirus-related Pol polyprotein from transposon TNT 1-94</fullName>
    </recommendedName>
</protein>
<keyword evidence="8" id="KW-0378">Hydrolase</keyword>
<keyword evidence="10" id="KW-0460">Magnesium</keyword>
<dbReference type="PANTHER" id="PTHR42648:SF11">
    <property type="entry name" value="TRANSPOSON TY4-P GAG-POL POLYPROTEIN"/>
    <property type="match status" value="1"/>
</dbReference>
<feature type="domain" description="Integrase catalytic" evidence="19">
    <location>
        <begin position="211"/>
        <end position="390"/>
    </location>
</feature>
<keyword evidence="21" id="KW-1185">Reference proteome</keyword>
<dbReference type="PROSITE" id="PS50158">
    <property type="entry name" value="ZF_CCHC"/>
    <property type="match status" value="1"/>
</dbReference>
<feature type="domain" description="CCHC-type" evidence="18">
    <location>
        <begin position="146"/>
        <end position="162"/>
    </location>
</feature>
<evidence type="ECO:0000256" key="16">
    <source>
        <dbReference type="PROSITE-ProRule" id="PRU00047"/>
    </source>
</evidence>
<keyword evidence="13" id="KW-0548">Nucleotidyltransferase</keyword>
<feature type="compositionally biased region" description="Basic and acidic residues" evidence="17">
    <location>
        <begin position="94"/>
        <end position="113"/>
    </location>
</feature>
<dbReference type="SUPFAM" id="SSF57756">
    <property type="entry name" value="Retrovirus zinc finger-like domains"/>
    <property type="match status" value="1"/>
</dbReference>
<evidence type="ECO:0000256" key="5">
    <source>
        <dbReference type="ARBA" id="ARBA00022723"/>
    </source>
</evidence>
<dbReference type="Gene3D" id="4.10.60.10">
    <property type="entry name" value="Zinc finger, CCHC-type"/>
    <property type="match status" value="1"/>
</dbReference>
<evidence type="ECO:0000256" key="8">
    <source>
        <dbReference type="ARBA" id="ARBA00022801"/>
    </source>
</evidence>
<evidence type="ECO:0008006" key="22">
    <source>
        <dbReference type="Google" id="ProtNLM"/>
    </source>
</evidence>
<keyword evidence="13" id="KW-0808">Transferase</keyword>
<keyword evidence="16" id="KW-0863">Zinc-finger</keyword>
<accession>A0A9P0ZJG4</accession>
<dbReference type="Proteomes" id="UP001152484">
    <property type="component" value="Unassembled WGS sequence"/>
</dbReference>
<dbReference type="GO" id="GO:0003887">
    <property type="term" value="F:DNA-directed DNA polymerase activity"/>
    <property type="evidence" value="ECO:0007669"/>
    <property type="project" value="UniProtKB-KW"/>
</dbReference>
<dbReference type="AlphaFoldDB" id="A0A9P0ZJG4"/>
<feature type="compositionally biased region" description="Basic and acidic residues" evidence="17">
    <location>
        <begin position="135"/>
        <end position="144"/>
    </location>
</feature>
<keyword evidence="9" id="KW-0067">ATP-binding</keyword>
<evidence type="ECO:0000256" key="12">
    <source>
        <dbReference type="ARBA" id="ARBA00022918"/>
    </source>
</evidence>
<dbReference type="GO" id="GO:0003964">
    <property type="term" value="F:RNA-directed DNA polymerase activity"/>
    <property type="evidence" value="ECO:0007669"/>
    <property type="project" value="UniProtKB-KW"/>
</dbReference>
<keyword evidence="2" id="KW-1188">Viral release from host cell</keyword>
<dbReference type="InterPro" id="IPR054722">
    <property type="entry name" value="PolX-like_BBD"/>
</dbReference>
<evidence type="ECO:0000256" key="4">
    <source>
        <dbReference type="ARBA" id="ARBA00022722"/>
    </source>
</evidence>
<keyword evidence="3" id="KW-0645">Protease</keyword>
<keyword evidence="13" id="KW-0239">DNA-directed DNA polymerase</keyword>
<keyword evidence="14" id="KW-0917">Virion maturation</keyword>
<keyword evidence="16" id="KW-0862">Zinc</keyword>
<dbReference type="SMART" id="SM00343">
    <property type="entry name" value="ZnF_C2HC"/>
    <property type="match status" value="1"/>
</dbReference>
<evidence type="ECO:0000313" key="20">
    <source>
        <dbReference type="EMBL" id="CAH9101509.1"/>
    </source>
</evidence>
<dbReference type="GO" id="GO:0008233">
    <property type="term" value="F:peptidase activity"/>
    <property type="evidence" value="ECO:0007669"/>
    <property type="project" value="UniProtKB-KW"/>
</dbReference>
<dbReference type="PROSITE" id="PS50994">
    <property type="entry name" value="INTEGRASE"/>
    <property type="match status" value="1"/>
</dbReference>
<evidence type="ECO:0000256" key="1">
    <source>
        <dbReference type="ARBA" id="ARBA00002180"/>
    </source>
</evidence>
<evidence type="ECO:0000313" key="21">
    <source>
        <dbReference type="Proteomes" id="UP001152484"/>
    </source>
</evidence>
<evidence type="ECO:0000256" key="2">
    <source>
        <dbReference type="ARBA" id="ARBA00022612"/>
    </source>
</evidence>
<evidence type="ECO:0000256" key="9">
    <source>
        <dbReference type="ARBA" id="ARBA00022840"/>
    </source>
</evidence>
<keyword evidence="11" id="KW-0229">DNA integration</keyword>
<dbReference type="GO" id="GO:0006310">
    <property type="term" value="P:DNA recombination"/>
    <property type="evidence" value="ECO:0007669"/>
    <property type="project" value="UniProtKB-KW"/>
</dbReference>
<evidence type="ECO:0000256" key="6">
    <source>
        <dbReference type="ARBA" id="ARBA00022741"/>
    </source>
</evidence>
<dbReference type="GO" id="GO:0004519">
    <property type="term" value="F:endonuclease activity"/>
    <property type="evidence" value="ECO:0007669"/>
    <property type="project" value="UniProtKB-KW"/>
</dbReference>
<dbReference type="PANTHER" id="PTHR42648">
    <property type="entry name" value="TRANSPOSASE, PUTATIVE-RELATED"/>
    <property type="match status" value="1"/>
</dbReference>
<dbReference type="GO" id="GO:0003676">
    <property type="term" value="F:nucleic acid binding"/>
    <property type="evidence" value="ECO:0007669"/>
    <property type="project" value="InterPro"/>
</dbReference>
<reference evidence="20" key="1">
    <citation type="submission" date="2022-07" db="EMBL/GenBank/DDBJ databases">
        <authorList>
            <person name="Macas J."/>
            <person name="Novak P."/>
            <person name="Neumann P."/>
        </authorList>
    </citation>
    <scope>NUCLEOTIDE SEQUENCE</scope>
</reference>
<dbReference type="InterPro" id="IPR036875">
    <property type="entry name" value="Znf_CCHC_sf"/>
</dbReference>
<keyword evidence="4" id="KW-0540">Nuclease</keyword>
<dbReference type="GO" id="GO:0005524">
    <property type="term" value="F:ATP binding"/>
    <property type="evidence" value="ECO:0007669"/>
    <property type="project" value="UniProtKB-KW"/>
</dbReference>
<dbReference type="Pfam" id="PF25597">
    <property type="entry name" value="SH3_retrovirus"/>
    <property type="match status" value="1"/>
</dbReference>
<keyword evidence="7" id="KW-0255">Endonuclease</keyword>
<dbReference type="Pfam" id="PF14223">
    <property type="entry name" value="Retrotran_gag_2"/>
    <property type="match status" value="1"/>
</dbReference>
<evidence type="ECO:0000256" key="7">
    <source>
        <dbReference type="ARBA" id="ARBA00022759"/>
    </source>
</evidence>
<dbReference type="InterPro" id="IPR057670">
    <property type="entry name" value="SH3_retrovirus"/>
</dbReference>
<keyword evidence="5" id="KW-0479">Metal-binding</keyword>
<dbReference type="InterPro" id="IPR001878">
    <property type="entry name" value="Znf_CCHC"/>
</dbReference>
<gene>
    <name evidence="20" type="ORF">CEURO_LOCUS15411</name>
</gene>
<dbReference type="InterPro" id="IPR001584">
    <property type="entry name" value="Integrase_cat-core"/>
</dbReference>
<keyword evidence="12" id="KW-0695">RNA-directed DNA polymerase</keyword>
<comment type="caution">
    <text evidence="20">The sequence shown here is derived from an EMBL/GenBank/DDBJ whole genome shotgun (WGS) entry which is preliminary data.</text>
</comment>
<dbReference type="GO" id="GO:0006508">
    <property type="term" value="P:proteolysis"/>
    <property type="evidence" value="ECO:0007669"/>
    <property type="project" value="UniProtKB-KW"/>
</dbReference>
<feature type="compositionally biased region" description="Basic residues" evidence="17">
    <location>
        <begin position="120"/>
        <end position="134"/>
    </location>
</feature>
<feature type="region of interest" description="Disordered" evidence="17">
    <location>
        <begin position="161"/>
        <end position="182"/>
    </location>
</feature>
<name>A0A9P0ZJG4_CUSEU</name>
<dbReference type="GO" id="GO:0015074">
    <property type="term" value="P:DNA integration"/>
    <property type="evidence" value="ECO:0007669"/>
    <property type="project" value="UniProtKB-KW"/>
</dbReference>
<dbReference type="Gene3D" id="3.30.420.10">
    <property type="entry name" value="Ribonuclease H-like superfamily/Ribonuclease H"/>
    <property type="match status" value="1"/>
</dbReference>
<organism evidence="20 21">
    <name type="scientific">Cuscuta europaea</name>
    <name type="common">European dodder</name>
    <dbReference type="NCBI Taxonomy" id="41803"/>
    <lineage>
        <taxon>Eukaryota</taxon>
        <taxon>Viridiplantae</taxon>
        <taxon>Streptophyta</taxon>
        <taxon>Embryophyta</taxon>
        <taxon>Tracheophyta</taxon>
        <taxon>Spermatophyta</taxon>
        <taxon>Magnoliopsida</taxon>
        <taxon>eudicotyledons</taxon>
        <taxon>Gunneridae</taxon>
        <taxon>Pentapetalae</taxon>
        <taxon>asterids</taxon>
        <taxon>lamiids</taxon>
        <taxon>Solanales</taxon>
        <taxon>Convolvulaceae</taxon>
        <taxon>Cuscuteae</taxon>
        <taxon>Cuscuta</taxon>
        <taxon>Cuscuta subgen. Cuscuta</taxon>
    </lineage>
</organism>
<evidence type="ECO:0000259" key="18">
    <source>
        <dbReference type="PROSITE" id="PS50158"/>
    </source>
</evidence>
<dbReference type="EMBL" id="CAMAPE010000038">
    <property type="protein sequence ID" value="CAH9101509.1"/>
    <property type="molecule type" value="Genomic_DNA"/>
</dbReference>
<proteinExistence type="predicted"/>
<dbReference type="Pfam" id="PF22936">
    <property type="entry name" value="Pol_BBD"/>
    <property type="match status" value="1"/>
</dbReference>
<dbReference type="SUPFAM" id="SSF53098">
    <property type="entry name" value="Ribonuclease H-like"/>
    <property type="match status" value="1"/>
</dbReference>
<evidence type="ECO:0000256" key="11">
    <source>
        <dbReference type="ARBA" id="ARBA00022908"/>
    </source>
</evidence>
<evidence type="ECO:0000256" key="10">
    <source>
        <dbReference type="ARBA" id="ARBA00022842"/>
    </source>
</evidence>
<evidence type="ECO:0000256" key="3">
    <source>
        <dbReference type="ARBA" id="ARBA00022670"/>
    </source>
</evidence>
<dbReference type="InterPro" id="IPR012337">
    <property type="entry name" value="RNaseH-like_sf"/>
</dbReference>
<feature type="region of interest" description="Disordered" evidence="17">
    <location>
        <begin position="94"/>
        <end position="144"/>
    </location>
</feature>
<feature type="compositionally biased region" description="Polar residues" evidence="17">
    <location>
        <begin position="171"/>
        <end position="182"/>
    </location>
</feature>
<dbReference type="InterPro" id="IPR039537">
    <property type="entry name" value="Retrotran_Ty1/copia-like"/>
</dbReference>
<dbReference type="InterPro" id="IPR036397">
    <property type="entry name" value="RNaseH_sf"/>
</dbReference>
<dbReference type="OrthoDB" id="1751374at2759"/>
<comment type="function">
    <text evidence="1">The aspartyl protease (PR) mediates the proteolytic cleavages of the Gag and Gag-Pol polyproteins after assembly of the VLP.</text>
</comment>
<evidence type="ECO:0000256" key="13">
    <source>
        <dbReference type="ARBA" id="ARBA00022932"/>
    </source>
</evidence>
<dbReference type="GO" id="GO:0008270">
    <property type="term" value="F:zinc ion binding"/>
    <property type="evidence" value="ECO:0007669"/>
    <property type="project" value="UniProtKB-KW"/>
</dbReference>
<sequence length="532" mass="60035">MKKSMSIKISLLYRLFTFKMNISVSLSENLDNFLKLTQEIEKVDEKIKDTHQAVILLNSLPPQFDNFKDVIQYSNDDLTPGKITDAIHEKNESLKVFKSKSDPSNTEKTKPKNEALVIKGKPKNKKNSSKKKNKTDKDNSEKKTSKCHYCGIEGHFARDCRKKKRDKQGDNKNNPNPTSNTESANIFQHELLVCSGSSLNNEWILDSGCTLHTTPNKTYFSSLTLYDGGKVMSGDNTALDIKGVGNVPLRMFDGVVRVIQNVRWVPFLRRNLLSESVFDDLGCTINTQDGYKVVSKTNNGLEFCNNEFNNFCKNEGVKRLLIVPGTPQQNGTAERMNRTLLEKARCMLISSGLGNYLWGEAVVTASYLINRSPSSVISFKTPREMWSRIKPNISHLRSFGCAAYAHVSQAKLQPRVLKCVMLGYPEGVKGYKLLVVQPGAYKCIVSRDVTFNECDFPFKRTDTVLSKSADASDENFFESLDNDDSMNEEDHSGILHNAAYDYSESETDQHDGLNGGEQFLFCRQFFKIFEVP</sequence>
<evidence type="ECO:0000259" key="19">
    <source>
        <dbReference type="PROSITE" id="PS50994"/>
    </source>
</evidence>
<keyword evidence="6" id="KW-0547">Nucleotide-binding</keyword>
<evidence type="ECO:0000256" key="14">
    <source>
        <dbReference type="ARBA" id="ARBA00023113"/>
    </source>
</evidence>
<evidence type="ECO:0000256" key="15">
    <source>
        <dbReference type="ARBA" id="ARBA00023172"/>
    </source>
</evidence>